<gene>
    <name evidence="2" type="ORF">SULPSESMR1_04368</name>
</gene>
<proteinExistence type="predicted"/>
<evidence type="ECO:0000313" key="2">
    <source>
        <dbReference type="EMBL" id="ASM75091.1"/>
    </source>
</evidence>
<keyword evidence="1" id="KW-0732">Signal</keyword>
<reference evidence="2 3" key="1">
    <citation type="submission" date="2017-07" db="EMBL/GenBank/DDBJ databases">
        <title>Genome Sequence of Sulfitobacter pseudonitzschiae Strain SMR1 Isolated from a culture of the Diatom Skeletonema marinoi.</title>
        <authorList>
            <person name="Topel M."/>
            <person name="Pinder M.I.M."/>
            <person name="Johansson O.N."/>
            <person name="Kourtchenko O."/>
            <person name="Godhe A."/>
            <person name="Clarke A.K."/>
        </authorList>
    </citation>
    <scope>NUCLEOTIDE SEQUENCE [LARGE SCALE GENOMIC DNA]</scope>
    <source>
        <strain evidence="2 3">SMR1</strain>
        <plasmid evidence="2 3">pSMR1-3</plasmid>
    </source>
</reference>
<dbReference type="KEGG" id="spse:SULPSESMR1_04368"/>
<sequence length="160" mass="16714">MWKPVLTILMATSALVLGMSLSAVGQTSIDRSPEAEAIVIVESAEYQFSGNCLLMSRGNATQLRMTVPGSGPDGAHVYLVLYATTFAPTQFTIYAAPTPEGAQNASSNDDQSAWLVRGGASQEGVEFSPGSLSADMTASVYANGEKVIDETTARLDIAGC</sequence>
<keyword evidence="2" id="KW-0614">Plasmid</keyword>
<accession>A0A221K7V8</accession>
<feature type="chain" id="PRO_5012149116" description="Secreted protein" evidence="1">
    <location>
        <begin position="26"/>
        <end position="160"/>
    </location>
</feature>
<dbReference type="RefSeq" id="WP_089423104.1">
    <property type="nucleotide sequence ID" value="NZ_CP022418.1"/>
</dbReference>
<name>A0A221K7V8_9RHOB</name>
<feature type="signal peptide" evidence="1">
    <location>
        <begin position="1"/>
        <end position="25"/>
    </location>
</feature>
<dbReference type="EMBL" id="CP022418">
    <property type="protein sequence ID" value="ASM75091.1"/>
    <property type="molecule type" value="Genomic_DNA"/>
</dbReference>
<geneLocation type="plasmid" evidence="2 3">
    <name>pSMR1-3</name>
</geneLocation>
<organism evidence="2 3">
    <name type="scientific">Pseudosulfitobacter pseudonitzschiae</name>
    <dbReference type="NCBI Taxonomy" id="1402135"/>
    <lineage>
        <taxon>Bacteria</taxon>
        <taxon>Pseudomonadati</taxon>
        <taxon>Pseudomonadota</taxon>
        <taxon>Alphaproteobacteria</taxon>
        <taxon>Rhodobacterales</taxon>
        <taxon>Roseobacteraceae</taxon>
        <taxon>Pseudosulfitobacter</taxon>
    </lineage>
</organism>
<evidence type="ECO:0008006" key="4">
    <source>
        <dbReference type="Google" id="ProtNLM"/>
    </source>
</evidence>
<evidence type="ECO:0000256" key="1">
    <source>
        <dbReference type="SAM" id="SignalP"/>
    </source>
</evidence>
<dbReference type="AlphaFoldDB" id="A0A221K7V8"/>
<dbReference type="Proteomes" id="UP000199754">
    <property type="component" value="Plasmid pSMR1-3"/>
</dbReference>
<evidence type="ECO:0000313" key="3">
    <source>
        <dbReference type="Proteomes" id="UP000199754"/>
    </source>
</evidence>
<keyword evidence="3" id="KW-1185">Reference proteome</keyword>
<protein>
    <recommendedName>
        <fullName evidence="4">Secreted protein</fullName>
    </recommendedName>
</protein>